<dbReference type="InterPro" id="IPR052835">
    <property type="entry name" value="Nepro"/>
</dbReference>
<proteinExistence type="predicted"/>
<dbReference type="InterPro" id="IPR027951">
    <property type="entry name" value="Nepro_N"/>
</dbReference>
<reference evidence="2" key="1">
    <citation type="submission" date="2025-08" db="UniProtKB">
        <authorList>
            <consortium name="Ensembl"/>
        </authorList>
    </citation>
    <scope>IDENTIFICATION</scope>
</reference>
<evidence type="ECO:0000313" key="2">
    <source>
        <dbReference type="Ensembl" id="ENSGMOP00000003799.2"/>
    </source>
</evidence>
<dbReference type="Proteomes" id="UP000694546">
    <property type="component" value="Chromosome 20"/>
</dbReference>
<keyword evidence="3" id="KW-1185">Reference proteome</keyword>
<evidence type="ECO:0000313" key="3">
    <source>
        <dbReference type="Proteomes" id="UP000694546"/>
    </source>
</evidence>
<feature type="domain" description="Nucleolus and neural progenitor protein-like N-terminal" evidence="1">
    <location>
        <begin position="6"/>
        <end position="106"/>
    </location>
</feature>
<dbReference type="GeneTree" id="ENSGT00390000007644"/>
<dbReference type="GO" id="GO:0005634">
    <property type="term" value="C:nucleus"/>
    <property type="evidence" value="ECO:0007669"/>
    <property type="project" value="TreeGrafter"/>
</dbReference>
<dbReference type="AlphaFoldDB" id="A0A8C4Z2W1"/>
<protein>
    <recommendedName>
        <fullName evidence="1">Nucleolus and neural progenitor protein-like N-terminal domain-containing protein</fullName>
    </recommendedName>
</protein>
<sequence>MAEELWNKVNIPFPSAASSVKINPRILEDADIRWLLKKNDTVLGLLKSHILQTEIRVLYELLFTCKNNHGTNLTFRALKQVEQCINRLKEMKLDAALLNLADCCASRAMVVALVPLYGHIQILLATVSQAQPMPFLTGYHLPTDLTQFIGPSWSSLITTSFKSDWLLNTLAPSNPDLATHLKEMIAWCVSQKRKREKPYFSFLHLKCRRLERLELAGNR</sequence>
<accession>A0A8C4Z2W1</accession>
<reference evidence="2" key="2">
    <citation type="submission" date="2025-09" db="UniProtKB">
        <authorList>
            <consortium name="Ensembl"/>
        </authorList>
    </citation>
    <scope>IDENTIFICATION</scope>
</reference>
<dbReference type="Pfam" id="PF14780">
    <property type="entry name" value="NEPRO_N"/>
    <property type="match status" value="1"/>
</dbReference>
<organism evidence="2 3">
    <name type="scientific">Gadus morhua</name>
    <name type="common">Atlantic cod</name>
    <dbReference type="NCBI Taxonomy" id="8049"/>
    <lineage>
        <taxon>Eukaryota</taxon>
        <taxon>Metazoa</taxon>
        <taxon>Chordata</taxon>
        <taxon>Craniata</taxon>
        <taxon>Vertebrata</taxon>
        <taxon>Euteleostomi</taxon>
        <taxon>Actinopterygii</taxon>
        <taxon>Neopterygii</taxon>
        <taxon>Teleostei</taxon>
        <taxon>Neoteleostei</taxon>
        <taxon>Acanthomorphata</taxon>
        <taxon>Zeiogadaria</taxon>
        <taxon>Gadariae</taxon>
        <taxon>Gadiformes</taxon>
        <taxon>Gadoidei</taxon>
        <taxon>Gadidae</taxon>
        <taxon>Gadus</taxon>
    </lineage>
</organism>
<name>A0A8C4Z2W1_GADMO</name>
<evidence type="ECO:0000259" key="1">
    <source>
        <dbReference type="Pfam" id="PF14780"/>
    </source>
</evidence>
<dbReference type="PANTHER" id="PTHR34761:SF1">
    <property type="entry name" value="NUCLEOLUS AND NEURAL PROGENITOR PROTEIN"/>
    <property type="match status" value="1"/>
</dbReference>
<dbReference type="GO" id="GO:0045747">
    <property type="term" value="P:positive regulation of Notch signaling pathway"/>
    <property type="evidence" value="ECO:0007669"/>
    <property type="project" value="TreeGrafter"/>
</dbReference>
<dbReference type="Ensembl" id="ENSGMOT00000003915.2">
    <property type="protein sequence ID" value="ENSGMOP00000003799.2"/>
    <property type="gene ID" value="ENSGMOG00000003590.2"/>
</dbReference>
<dbReference type="PANTHER" id="PTHR34761">
    <property type="entry name" value="NUCLEOLUS AND NEURAL PROGENITOR PROTEIN"/>
    <property type="match status" value="1"/>
</dbReference>